<sequence>MGGCGKSSLAKQVAKEAEQLFDRLVFIVVSSNLDVQKIQEKIARLLDWELEEEHELERAIRKCLEKSPILDKLLQNNPPAFLPIKIWDLLQDTQTSLTPHQSIPFSTPEPEHLTIETAPVSTPETEHITETEPIVAPPETELRVYRRRKPTEQVEETEKNQHFQSQESNPTASDDHTVSKIEGTAIEESTLRTIIKPVQVQATLKIDQNVHGINFRKGEESQRQEFGTSSNPENAAKEILKESVHEKVPISERNSVATSLRGKVSNSRTATNLDVNLNAPLSNKFRIPNPRLEYLGAENLPATALDGLEEIPNAPL</sequence>
<comment type="caution">
    <text evidence="1">The sequence shown here is derived from an EMBL/GenBank/DDBJ whole genome shotgun (WGS) entry which is preliminary data.</text>
</comment>
<organism evidence="1 2">
    <name type="scientific">Bauhinia variegata</name>
    <name type="common">Purple orchid tree</name>
    <name type="synonym">Phanera variegata</name>
    <dbReference type="NCBI Taxonomy" id="167791"/>
    <lineage>
        <taxon>Eukaryota</taxon>
        <taxon>Viridiplantae</taxon>
        <taxon>Streptophyta</taxon>
        <taxon>Embryophyta</taxon>
        <taxon>Tracheophyta</taxon>
        <taxon>Spermatophyta</taxon>
        <taxon>Magnoliopsida</taxon>
        <taxon>eudicotyledons</taxon>
        <taxon>Gunneridae</taxon>
        <taxon>Pentapetalae</taxon>
        <taxon>rosids</taxon>
        <taxon>fabids</taxon>
        <taxon>Fabales</taxon>
        <taxon>Fabaceae</taxon>
        <taxon>Cercidoideae</taxon>
        <taxon>Cercideae</taxon>
        <taxon>Bauhiniinae</taxon>
        <taxon>Bauhinia</taxon>
    </lineage>
</organism>
<proteinExistence type="predicted"/>
<dbReference type="Proteomes" id="UP000828941">
    <property type="component" value="Chromosome 6"/>
</dbReference>
<gene>
    <name evidence="1" type="ORF">L6164_013528</name>
</gene>
<dbReference type="EMBL" id="CM039431">
    <property type="protein sequence ID" value="KAI4334819.1"/>
    <property type="molecule type" value="Genomic_DNA"/>
</dbReference>
<reference evidence="1 2" key="1">
    <citation type="journal article" date="2022" name="DNA Res.">
        <title>Chromosomal-level genome assembly of the orchid tree Bauhinia variegata (Leguminosae; Cercidoideae) supports the allotetraploid origin hypothesis of Bauhinia.</title>
        <authorList>
            <person name="Zhong Y."/>
            <person name="Chen Y."/>
            <person name="Zheng D."/>
            <person name="Pang J."/>
            <person name="Liu Y."/>
            <person name="Luo S."/>
            <person name="Meng S."/>
            <person name="Qian L."/>
            <person name="Wei D."/>
            <person name="Dai S."/>
            <person name="Zhou R."/>
        </authorList>
    </citation>
    <scope>NUCLEOTIDE SEQUENCE [LARGE SCALE GENOMIC DNA]</scope>
    <source>
        <strain evidence="1">BV-YZ2020</strain>
    </source>
</reference>
<name>A0ACB9NGH4_BAUVA</name>
<protein>
    <submittedName>
        <fullName evidence="1">Uncharacterized protein</fullName>
    </submittedName>
</protein>
<keyword evidence="2" id="KW-1185">Reference proteome</keyword>
<accession>A0ACB9NGH4</accession>
<evidence type="ECO:0000313" key="2">
    <source>
        <dbReference type="Proteomes" id="UP000828941"/>
    </source>
</evidence>
<evidence type="ECO:0000313" key="1">
    <source>
        <dbReference type="EMBL" id="KAI4334819.1"/>
    </source>
</evidence>